<dbReference type="PANTHER" id="PTHR47972">
    <property type="entry name" value="KINESIN-LIKE PROTEIN KLP-3"/>
    <property type="match status" value="1"/>
</dbReference>
<reference evidence="11" key="1">
    <citation type="submission" date="2025-08" db="UniProtKB">
        <authorList>
            <consortium name="RefSeq"/>
        </authorList>
    </citation>
    <scope>IDENTIFICATION</scope>
</reference>
<evidence type="ECO:0000256" key="4">
    <source>
        <dbReference type="ARBA" id="ARBA00022840"/>
    </source>
</evidence>
<comment type="subcellular location">
    <subcellularLocation>
        <location evidence="1">Cytoplasm</location>
        <location evidence="1">Cytoskeleton</location>
    </subcellularLocation>
</comment>
<sequence length="387" mass="41554">LISEDPSRSSKVDVSIVEVYNNDIFDLLAKDSSTAGSGVKREVMTTKAGRKEVALLTQKAVGSAAELVRLVWAGQQLRAQHPTLVHAESSRSHLIITVTLTTAPGSDGTGKPTCPQPQPTVAGRTDRSRSMSPGASPLRPIPKDPTGHSEKVWARLQLVDLAGSECVGKSGVTGVALRETACINRSLAALADVLGALSERRGHVPYRNSRLTHFLQEAIGGDAKLLVILCVSPSRKHVAQTLQSLSFGTRARQVERGRAGRRPPHSRTEERAAITMARLFQRKDGCCLEFVFPYLRAASLLLGVQIRDGLARPLQSSGCGSHSLWHVAKVTNRQCLDVKSKADAQADSPKQPYASPMLWTRPAALCQPGAQILLSLSSRAAHVGQGR</sequence>
<dbReference type="InterPro" id="IPR036961">
    <property type="entry name" value="Kinesin_motor_dom_sf"/>
</dbReference>
<feature type="domain" description="Kinesin motor" evidence="9">
    <location>
        <begin position="1"/>
        <end position="254"/>
    </location>
</feature>
<dbReference type="GO" id="GO:0008017">
    <property type="term" value="F:microtubule binding"/>
    <property type="evidence" value="ECO:0007669"/>
    <property type="project" value="InterPro"/>
</dbReference>
<dbReference type="PRINTS" id="PR00380">
    <property type="entry name" value="KINESINHEAVY"/>
</dbReference>
<dbReference type="PANTHER" id="PTHR47972:SF63">
    <property type="entry name" value="KINESIN FAMILY MEMBER 25"/>
    <property type="match status" value="1"/>
</dbReference>
<dbReference type="InterPro" id="IPR001752">
    <property type="entry name" value="Kinesin_motor_dom"/>
</dbReference>
<evidence type="ECO:0000256" key="7">
    <source>
        <dbReference type="RuleBase" id="RU000394"/>
    </source>
</evidence>
<dbReference type="GO" id="GO:0005524">
    <property type="term" value="F:ATP binding"/>
    <property type="evidence" value="ECO:0007669"/>
    <property type="project" value="UniProtKB-KW"/>
</dbReference>
<dbReference type="SUPFAM" id="SSF52540">
    <property type="entry name" value="P-loop containing nucleoside triphosphate hydrolases"/>
    <property type="match status" value="1"/>
</dbReference>
<dbReference type="Gene3D" id="3.40.850.10">
    <property type="entry name" value="Kinesin motor domain"/>
    <property type="match status" value="1"/>
</dbReference>
<dbReference type="AlphaFoldDB" id="A0A1U7SKG8"/>
<dbReference type="PROSITE" id="PS00411">
    <property type="entry name" value="KINESIN_MOTOR_1"/>
    <property type="match status" value="1"/>
</dbReference>
<keyword evidence="5" id="KW-0206">Cytoskeleton</keyword>
<evidence type="ECO:0000313" key="11">
    <source>
        <dbReference type="RefSeq" id="XP_008048364.2"/>
    </source>
</evidence>
<keyword evidence="7" id="KW-0493">Microtubule</keyword>
<evidence type="ECO:0000256" key="3">
    <source>
        <dbReference type="ARBA" id="ARBA00022741"/>
    </source>
</evidence>
<organism evidence="10 11">
    <name type="scientific">Carlito syrichta</name>
    <name type="common">Philippine tarsier</name>
    <name type="synonym">Tarsius syrichta</name>
    <dbReference type="NCBI Taxonomy" id="1868482"/>
    <lineage>
        <taxon>Eukaryota</taxon>
        <taxon>Metazoa</taxon>
        <taxon>Chordata</taxon>
        <taxon>Craniata</taxon>
        <taxon>Vertebrata</taxon>
        <taxon>Euteleostomi</taxon>
        <taxon>Mammalia</taxon>
        <taxon>Eutheria</taxon>
        <taxon>Euarchontoglires</taxon>
        <taxon>Primates</taxon>
        <taxon>Haplorrhini</taxon>
        <taxon>Tarsiiformes</taxon>
        <taxon>Tarsiidae</taxon>
        <taxon>Carlito</taxon>
    </lineage>
</organism>
<keyword evidence="7" id="KW-0505">Motor protein</keyword>
<evidence type="ECO:0000256" key="2">
    <source>
        <dbReference type="ARBA" id="ARBA00022490"/>
    </source>
</evidence>
<evidence type="ECO:0000313" key="10">
    <source>
        <dbReference type="Proteomes" id="UP000189704"/>
    </source>
</evidence>
<name>A0A1U7SKG8_CARSF</name>
<dbReference type="PROSITE" id="PS50067">
    <property type="entry name" value="KINESIN_MOTOR_2"/>
    <property type="match status" value="1"/>
</dbReference>
<comment type="similarity">
    <text evidence="6 7">Belongs to the TRAFAC class myosin-kinesin ATPase superfamily. Kinesin family.</text>
</comment>
<dbReference type="GeneID" id="103251581"/>
<dbReference type="RefSeq" id="XP_008048364.2">
    <property type="nucleotide sequence ID" value="XM_008050173.2"/>
</dbReference>
<evidence type="ECO:0000259" key="9">
    <source>
        <dbReference type="PROSITE" id="PS50067"/>
    </source>
</evidence>
<comment type="caution">
    <text evidence="6">Lacks conserved residue(s) required for the propagation of feature annotation.</text>
</comment>
<protein>
    <recommendedName>
        <fullName evidence="7">Kinesin-like protein</fullName>
    </recommendedName>
</protein>
<dbReference type="OrthoDB" id="3176171at2759"/>
<accession>A0A1U7SKG8</accession>
<keyword evidence="10" id="KW-1185">Reference proteome</keyword>
<dbReference type="Proteomes" id="UP000189704">
    <property type="component" value="Unplaced"/>
</dbReference>
<feature type="region of interest" description="Disordered" evidence="8">
    <location>
        <begin position="102"/>
        <end position="147"/>
    </location>
</feature>
<evidence type="ECO:0000256" key="5">
    <source>
        <dbReference type="ARBA" id="ARBA00023212"/>
    </source>
</evidence>
<dbReference type="Pfam" id="PF00225">
    <property type="entry name" value="Kinesin"/>
    <property type="match status" value="1"/>
</dbReference>
<dbReference type="GO" id="GO:0005874">
    <property type="term" value="C:microtubule"/>
    <property type="evidence" value="ECO:0007669"/>
    <property type="project" value="UniProtKB-KW"/>
</dbReference>
<dbReference type="InterPro" id="IPR027417">
    <property type="entry name" value="P-loop_NTPase"/>
</dbReference>
<keyword evidence="4 7" id="KW-0067">ATP-binding</keyword>
<dbReference type="InterPro" id="IPR027640">
    <property type="entry name" value="Kinesin-like_fam"/>
</dbReference>
<evidence type="ECO:0000256" key="6">
    <source>
        <dbReference type="PROSITE-ProRule" id="PRU00283"/>
    </source>
</evidence>
<dbReference type="GO" id="GO:0007018">
    <property type="term" value="P:microtubule-based movement"/>
    <property type="evidence" value="ECO:0007669"/>
    <property type="project" value="InterPro"/>
</dbReference>
<dbReference type="SMART" id="SM00129">
    <property type="entry name" value="KISc"/>
    <property type="match status" value="1"/>
</dbReference>
<dbReference type="KEGG" id="csyr:103251581"/>
<keyword evidence="3 7" id="KW-0547">Nucleotide-binding</keyword>
<dbReference type="GO" id="GO:0003777">
    <property type="term" value="F:microtubule motor activity"/>
    <property type="evidence" value="ECO:0007669"/>
    <property type="project" value="InterPro"/>
</dbReference>
<gene>
    <name evidence="11" type="primary">LOC103251581</name>
</gene>
<evidence type="ECO:0000256" key="8">
    <source>
        <dbReference type="SAM" id="MobiDB-lite"/>
    </source>
</evidence>
<feature type="non-terminal residue" evidence="11">
    <location>
        <position position="1"/>
    </location>
</feature>
<evidence type="ECO:0000256" key="1">
    <source>
        <dbReference type="ARBA" id="ARBA00004245"/>
    </source>
</evidence>
<proteinExistence type="inferred from homology"/>
<keyword evidence="2" id="KW-0963">Cytoplasm</keyword>
<dbReference type="InterPro" id="IPR019821">
    <property type="entry name" value="Kinesin_motor_CS"/>
</dbReference>